<gene>
    <name evidence="8" type="ORF">SD10_11630</name>
</gene>
<evidence type="ECO:0000256" key="3">
    <source>
        <dbReference type="ARBA" id="ARBA00022692"/>
    </source>
</evidence>
<evidence type="ECO:0000256" key="5">
    <source>
        <dbReference type="ARBA" id="ARBA00023136"/>
    </source>
</evidence>
<dbReference type="GO" id="GO:0016020">
    <property type="term" value="C:membrane"/>
    <property type="evidence" value="ECO:0007669"/>
    <property type="project" value="UniProtKB-SubCell"/>
</dbReference>
<feature type="domain" description="EamA" evidence="7">
    <location>
        <begin position="155"/>
        <end position="292"/>
    </location>
</feature>
<dbReference type="EMBL" id="CP010429">
    <property type="protein sequence ID" value="AKD55459.1"/>
    <property type="molecule type" value="Genomic_DNA"/>
</dbReference>
<organism evidence="8 9">
    <name type="scientific">Spirosoma radiotolerans</name>
    <dbReference type="NCBI Taxonomy" id="1379870"/>
    <lineage>
        <taxon>Bacteria</taxon>
        <taxon>Pseudomonadati</taxon>
        <taxon>Bacteroidota</taxon>
        <taxon>Cytophagia</taxon>
        <taxon>Cytophagales</taxon>
        <taxon>Cytophagaceae</taxon>
        <taxon>Spirosoma</taxon>
    </lineage>
</organism>
<dbReference type="SUPFAM" id="SSF103481">
    <property type="entry name" value="Multidrug resistance efflux transporter EmrE"/>
    <property type="match status" value="2"/>
</dbReference>
<dbReference type="RefSeq" id="WP_046573954.1">
    <property type="nucleotide sequence ID" value="NZ_CP010429.1"/>
</dbReference>
<dbReference type="OrthoDB" id="369870at2"/>
<evidence type="ECO:0000256" key="4">
    <source>
        <dbReference type="ARBA" id="ARBA00022989"/>
    </source>
</evidence>
<dbReference type="InterPro" id="IPR000620">
    <property type="entry name" value="EamA_dom"/>
</dbReference>
<feature type="transmembrane region" description="Helical" evidence="6">
    <location>
        <begin position="66"/>
        <end position="85"/>
    </location>
</feature>
<proteinExistence type="inferred from homology"/>
<comment type="similarity">
    <text evidence="2">Belongs to the EamA transporter family.</text>
</comment>
<dbReference type="Proteomes" id="UP000033054">
    <property type="component" value="Chromosome"/>
</dbReference>
<feature type="transmembrane region" description="Helical" evidence="6">
    <location>
        <begin position="276"/>
        <end position="294"/>
    </location>
</feature>
<reference evidence="8 9" key="1">
    <citation type="journal article" date="2014" name="Curr. Microbiol.">
        <title>Spirosoma radiotolerans sp. nov., a gamma-radiation-resistant bacterium isolated from gamma ray-irradiated soil.</title>
        <authorList>
            <person name="Lee J.J."/>
            <person name="Srinivasan S."/>
            <person name="Lim S."/>
            <person name="Joe M."/>
            <person name="Im S."/>
            <person name="Bae S.I."/>
            <person name="Park K.R."/>
            <person name="Han J.H."/>
            <person name="Park S.H."/>
            <person name="Joo B.M."/>
            <person name="Park S.J."/>
            <person name="Kim M.K."/>
        </authorList>
    </citation>
    <scope>NUCLEOTIDE SEQUENCE [LARGE SCALE GENOMIC DNA]</scope>
    <source>
        <strain evidence="8 9">DG5A</strain>
    </source>
</reference>
<feature type="transmembrane region" description="Helical" evidence="6">
    <location>
        <begin position="185"/>
        <end position="204"/>
    </location>
</feature>
<feature type="transmembrane region" description="Helical" evidence="6">
    <location>
        <begin position="123"/>
        <end position="140"/>
    </location>
</feature>
<keyword evidence="9" id="KW-1185">Reference proteome</keyword>
<dbReference type="InterPro" id="IPR037185">
    <property type="entry name" value="EmrE-like"/>
</dbReference>
<evidence type="ECO:0000313" key="9">
    <source>
        <dbReference type="Proteomes" id="UP000033054"/>
    </source>
</evidence>
<dbReference type="AlphaFoldDB" id="A0A0E3ZW19"/>
<evidence type="ECO:0000256" key="6">
    <source>
        <dbReference type="SAM" id="Phobius"/>
    </source>
</evidence>
<dbReference type="InterPro" id="IPR050638">
    <property type="entry name" value="AA-Vitamin_Transporters"/>
</dbReference>
<dbReference type="PATRIC" id="fig|1379870.5.peg.2526"/>
<evidence type="ECO:0000256" key="1">
    <source>
        <dbReference type="ARBA" id="ARBA00004141"/>
    </source>
</evidence>
<dbReference type="KEGG" id="srd:SD10_11630"/>
<keyword evidence="4 6" id="KW-1133">Transmembrane helix</keyword>
<feature type="transmembrane region" description="Helical" evidence="6">
    <location>
        <begin position="97"/>
        <end position="116"/>
    </location>
</feature>
<feature type="transmembrane region" description="Helical" evidence="6">
    <location>
        <begin position="219"/>
        <end position="239"/>
    </location>
</feature>
<evidence type="ECO:0000313" key="8">
    <source>
        <dbReference type="EMBL" id="AKD55459.1"/>
    </source>
</evidence>
<keyword evidence="5 6" id="KW-0472">Membrane</keyword>
<feature type="transmembrane region" description="Helical" evidence="6">
    <location>
        <begin position="152"/>
        <end position="173"/>
    </location>
</feature>
<protein>
    <recommendedName>
        <fullName evidence="7">EamA domain-containing protein</fullName>
    </recommendedName>
</protein>
<dbReference type="PANTHER" id="PTHR32322:SF2">
    <property type="entry name" value="EAMA DOMAIN-CONTAINING PROTEIN"/>
    <property type="match status" value="1"/>
</dbReference>
<keyword evidence="3 6" id="KW-0812">Transmembrane</keyword>
<feature type="domain" description="EamA" evidence="7">
    <location>
        <begin position="11"/>
        <end position="139"/>
    </location>
</feature>
<dbReference type="HOGENOM" id="CLU_033863_4_1_10"/>
<evidence type="ECO:0000256" key="2">
    <source>
        <dbReference type="ARBA" id="ARBA00007362"/>
    </source>
</evidence>
<feature type="transmembrane region" description="Helical" evidence="6">
    <location>
        <begin position="251"/>
        <end position="270"/>
    </location>
</feature>
<sequence length="313" mass="34998">MNKSIQSWAILFFCNLIWSFHFTSIKLTQDQVGPYFTVWAPMLLATIFLAPFVIRDFRKGGKKLKDILIFVQLAALGAFPSQVLMTWGTQYSLASNAAILVMTLPVITAVFAFLILKEKMNTARWISFAIAIIGVALCSTDDIKRVDLSSRYALGNGLIFLAILGNAYYNVGCKKVSGQYTEMEMVFYTYLVMSILLTPLVLYYEPEMFSKIPSFTTNTWIGMISLTLFHNFLSMLLFFKALKNLDATQVALSNYLITFMGLPIAAIWLGETLNQQAIIGGVLVLVSTLILSIVDSKVQQKKVANINQEPAKL</sequence>
<name>A0A0E3ZW19_9BACT</name>
<dbReference type="PANTHER" id="PTHR32322">
    <property type="entry name" value="INNER MEMBRANE TRANSPORTER"/>
    <property type="match status" value="1"/>
</dbReference>
<accession>A0A0E3ZW19</accession>
<dbReference type="Pfam" id="PF00892">
    <property type="entry name" value="EamA"/>
    <property type="match status" value="2"/>
</dbReference>
<evidence type="ECO:0000259" key="7">
    <source>
        <dbReference type="Pfam" id="PF00892"/>
    </source>
</evidence>
<feature type="transmembrane region" description="Helical" evidence="6">
    <location>
        <begin position="35"/>
        <end position="54"/>
    </location>
</feature>
<comment type="subcellular location">
    <subcellularLocation>
        <location evidence="1">Membrane</location>
        <topology evidence="1">Multi-pass membrane protein</topology>
    </subcellularLocation>
</comment>
<dbReference type="STRING" id="1379870.SD10_11630"/>